<feature type="region of interest" description="Disordered" evidence="1">
    <location>
        <begin position="1"/>
        <end position="36"/>
    </location>
</feature>
<feature type="compositionally biased region" description="Basic and acidic residues" evidence="1">
    <location>
        <begin position="1"/>
        <end position="17"/>
    </location>
</feature>
<dbReference type="EMBL" id="CP097160">
    <property type="protein sequence ID" value="UQN14159.1"/>
    <property type="molecule type" value="Genomic_DNA"/>
</dbReference>
<feature type="region of interest" description="Disordered" evidence="1">
    <location>
        <begin position="318"/>
        <end position="337"/>
    </location>
</feature>
<evidence type="ECO:0000256" key="1">
    <source>
        <dbReference type="SAM" id="MobiDB-lite"/>
    </source>
</evidence>
<dbReference type="PANTHER" id="PTHR43123">
    <property type="entry name" value="POLYSACCHARIDE DEACETYLASE-RELATED"/>
    <property type="match status" value="1"/>
</dbReference>
<protein>
    <submittedName>
        <fullName evidence="3">Polysaccharide deacetylase family protein</fullName>
    </submittedName>
</protein>
<dbReference type="Gene3D" id="3.20.20.370">
    <property type="entry name" value="Glycoside hydrolase/deacetylase"/>
    <property type="match status" value="1"/>
</dbReference>
<dbReference type="InterPro" id="IPR011330">
    <property type="entry name" value="Glyco_hydro/deAcase_b/a-brl"/>
</dbReference>
<gene>
    <name evidence="3" type="ORF">M3M28_08855</name>
</gene>
<dbReference type="PROSITE" id="PS51677">
    <property type="entry name" value="NODB"/>
    <property type="match status" value="1"/>
</dbReference>
<sequence>MADHEQNTKNRWYRNDDVTGIPGPDREIPGYGPRPPRVRWNGDAKLAINVVVNYEEGSEHSFAMGDGHNEGMHEIPFHVEGQRDLAKESFFEYGSRAGIWRLFRVFDRHEIPATIFGSAVALERNPAVAEKMIERGDDLVGHGYRWIDHYEYSRDEEKVVIDRAMNSFESLGLATNGWYCREMSVNTRELLVEDGRFAFDSDYYGDDIPHWTQVGGKSHLVVPYSLVVNDCRYVMGTGYASPTDFVDTAKRTVLQLLDDGDDCGRMMSIGLHPRITGNPARAHALAEFIAWAKGLDGVTFMRRSDIADQFIAQVPAPAATHSRSGVQDNQREPDLVA</sequence>
<evidence type="ECO:0000259" key="2">
    <source>
        <dbReference type="PROSITE" id="PS51677"/>
    </source>
</evidence>
<organism evidence="3">
    <name type="scientific">Gulosibacter sediminis</name>
    <dbReference type="NCBI Taxonomy" id="1729695"/>
    <lineage>
        <taxon>Bacteria</taxon>
        <taxon>Bacillati</taxon>
        <taxon>Actinomycetota</taxon>
        <taxon>Actinomycetes</taxon>
        <taxon>Micrococcales</taxon>
        <taxon>Microbacteriaceae</taxon>
        <taxon>Gulosibacter</taxon>
    </lineage>
</organism>
<feature type="domain" description="NodB homology" evidence="2">
    <location>
        <begin position="85"/>
        <end position="301"/>
    </location>
</feature>
<accession>A0ABY4MWI9</accession>
<dbReference type="InterPro" id="IPR002509">
    <property type="entry name" value="NODB_dom"/>
</dbReference>
<dbReference type="SUPFAM" id="SSF88713">
    <property type="entry name" value="Glycoside hydrolase/deacetylase"/>
    <property type="match status" value="1"/>
</dbReference>
<reference evidence="3" key="1">
    <citation type="submission" date="2022-05" db="EMBL/GenBank/DDBJ databases">
        <title>Complete genome sequence of toluene-degrading Gulosibacter sediminis strain ACHW.36C.</title>
        <authorList>
            <person name="Wai A.C."/>
            <person name="Lai G.K."/>
            <person name="Griffin S.D."/>
            <person name="Leung F.C."/>
        </authorList>
    </citation>
    <scope>NUCLEOTIDE SEQUENCE [LARGE SCALE GENOMIC DNA]</scope>
    <source>
        <strain evidence="3">ACHW.36C</strain>
    </source>
</reference>
<dbReference type="Pfam" id="PF01522">
    <property type="entry name" value="Polysacc_deac_1"/>
    <property type="match status" value="1"/>
</dbReference>
<dbReference type="PANTHER" id="PTHR43123:SF1">
    <property type="entry name" value="POLYSACCHARIDE DEACETYLASE-RELATED"/>
    <property type="match status" value="1"/>
</dbReference>
<name>A0ABY4MWI9_9MICO</name>
<proteinExistence type="predicted"/>
<evidence type="ECO:0000313" key="3">
    <source>
        <dbReference type="EMBL" id="UQN14159.1"/>
    </source>
</evidence>